<dbReference type="EMBL" id="JAVRRF010000019">
    <property type="protein sequence ID" value="KAK5055768.1"/>
    <property type="molecule type" value="Genomic_DNA"/>
</dbReference>
<sequence length="254" mass="29553">MSSPRPSLSSLESFDAAWHSKNSWIGKNQILRLSDDPTTTPLGPSNEEPPTHERTEYGRSIAREARHLHRQFVEGGLSTGFTYSQYRPALGTDAETTIKKIFELHTNADANEILQYSVVRNLWVLNLGHKAMLNDEERIRSEARRLLYLHPSAVLDDLARSWRMPDAWSQILHWEVKLSKYALLRLEYAAEARRLLLKGDMTAVERKNLKAVVDTWTLLRDRMAQLMRHIHFWTGGREFLERHNGELWDIVEER</sequence>
<comment type="caution">
    <text evidence="2">The sequence shown here is derived from an EMBL/GenBank/DDBJ whole genome shotgun (WGS) entry which is preliminary data.</text>
</comment>
<evidence type="ECO:0000256" key="1">
    <source>
        <dbReference type="SAM" id="MobiDB-lite"/>
    </source>
</evidence>
<accession>A0ABR0J487</accession>
<organism evidence="2 3">
    <name type="scientific">Exophiala sideris</name>
    <dbReference type="NCBI Taxonomy" id="1016849"/>
    <lineage>
        <taxon>Eukaryota</taxon>
        <taxon>Fungi</taxon>
        <taxon>Dikarya</taxon>
        <taxon>Ascomycota</taxon>
        <taxon>Pezizomycotina</taxon>
        <taxon>Eurotiomycetes</taxon>
        <taxon>Chaetothyriomycetidae</taxon>
        <taxon>Chaetothyriales</taxon>
        <taxon>Herpotrichiellaceae</taxon>
        <taxon>Exophiala</taxon>
    </lineage>
</organism>
<feature type="region of interest" description="Disordered" evidence="1">
    <location>
        <begin position="29"/>
        <end position="54"/>
    </location>
</feature>
<reference evidence="2 3" key="1">
    <citation type="submission" date="2023-08" db="EMBL/GenBank/DDBJ databases">
        <title>Black Yeasts Isolated from many extreme environments.</title>
        <authorList>
            <person name="Coleine C."/>
            <person name="Stajich J.E."/>
            <person name="Selbmann L."/>
        </authorList>
    </citation>
    <scope>NUCLEOTIDE SEQUENCE [LARGE SCALE GENOMIC DNA]</scope>
    <source>
        <strain evidence="2 3">CCFEE 6328</strain>
    </source>
</reference>
<evidence type="ECO:0000313" key="2">
    <source>
        <dbReference type="EMBL" id="KAK5055768.1"/>
    </source>
</evidence>
<gene>
    <name evidence="2" type="ORF">LTR69_008143</name>
</gene>
<dbReference type="Proteomes" id="UP001345691">
    <property type="component" value="Unassembled WGS sequence"/>
</dbReference>
<proteinExistence type="predicted"/>
<keyword evidence="3" id="KW-1185">Reference proteome</keyword>
<evidence type="ECO:0000313" key="3">
    <source>
        <dbReference type="Proteomes" id="UP001345691"/>
    </source>
</evidence>
<protein>
    <submittedName>
        <fullName evidence="2">Uncharacterized protein</fullName>
    </submittedName>
</protein>
<name>A0ABR0J487_9EURO</name>